<reference evidence="2" key="1">
    <citation type="submission" date="2016-03" db="EMBL/GenBank/DDBJ databases">
        <title>Mechanisms controlling the formation of the plant cell surface in tip-growing cells are functionally conserved among land plants.</title>
        <authorList>
            <person name="Honkanen S."/>
            <person name="Jones V.A."/>
            <person name="Morieri G."/>
            <person name="Champion C."/>
            <person name="Hetherington A.J."/>
            <person name="Kelly S."/>
            <person name="Saint-Marcoux D."/>
            <person name="Proust H."/>
            <person name="Prescott H."/>
            <person name="Dolan L."/>
        </authorList>
    </citation>
    <scope>NUCLEOTIDE SEQUENCE [LARGE SCALE GENOMIC DNA]</scope>
    <source>
        <tissue evidence="2">Whole gametophyte</tissue>
    </source>
</reference>
<accession>A0A176VH63</accession>
<feature type="compositionally biased region" description="Low complexity" evidence="1">
    <location>
        <begin position="388"/>
        <end position="406"/>
    </location>
</feature>
<dbReference type="EMBL" id="LVLJ01003929">
    <property type="protein sequence ID" value="OAE19136.1"/>
    <property type="molecule type" value="Genomic_DNA"/>
</dbReference>
<dbReference type="Proteomes" id="UP000077202">
    <property type="component" value="Unassembled WGS sequence"/>
</dbReference>
<dbReference type="AlphaFoldDB" id="A0A176VH63"/>
<evidence type="ECO:0000313" key="3">
    <source>
        <dbReference type="Proteomes" id="UP000077202"/>
    </source>
</evidence>
<protein>
    <submittedName>
        <fullName evidence="2">Uncharacterized protein</fullName>
    </submittedName>
</protein>
<dbReference type="InterPro" id="IPR011043">
    <property type="entry name" value="Gal_Oxase/kelch_b-propeller"/>
</dbReference>
<sequence>MDPDSDSSNGRLSASFKRLLCCISPAGASDQEVYFYDAGPNECYKMPQAAATLVRSLPVSSSAQMCYADTSALGLMFVCVLCPQPCGPQVGTIWVLNPLTGGCCQLAASSDETPTSVRSMVAKLDTTTKPRPNYKFLIMGTTLPTSFAPSSSSESRSTTMILRVFSSRTNEWQTLPGVQVPPDCMHTGVKRFHDDEDDLTYVLELYNPGQAPAYGGTLGNLRWLNVVHYEWESCSLPLLTAQHDFVVYSILLFERNNFLILVAIGTNFSGDCVKIRIFESSSSVSPSGAFQWCFRSEMPVDAMGVLIYSQESADNQAAQQSVHGGGLLPQWPPVLMRLKYLQTLPLGKRVSGDQIVFFNFEIQQIVSFRLDSPPSQAWTTPSGFVFDPTPASPSTTTAAGSSSSSSRANSFNRPALASSAAAAAAAAASVNLTLPGRQGHSQNTWMANLQSQTEASHMLHRAFAFEPRIDVDPRTTFGPDMSE</sequence>
<comment type="caution">
    <text evidence="2">The sequence shown here is derived from an EMBL/GenBank/DDBJ whole genome shotgun (WGS) entry which is preliminary data.</text>
</comment>
<evidence type="ECO:0000313" key="2">
    <source>
        <dbReference type="EMBL" id="OAE19136.1"/>
    </source>
</evidence>
<proteinExistence type="predicted"/>
<gene>
    <name evidence="2" type="ORF">AXG93_2062s1470</name>
</gene>
<organism evidence="2 3">
    <name type="scientific">Marchantia polymorpha subsp. ruderalis</name>
    <dbReference type="NCBI Taxonomy" id="1480154"/>
    <lineage>
        <taxon>Eukaryota</taxon>
        <taxon>Viridiplantae</taxon>
        <taxon>Streptophyta</taxon>
        <taxon>Embryophyta</taxon>
        <taxon>Marchantiophyta</taxon>
        <taxon>Marchantiopsida</taxon>
        <taxon>Marchantiidae</taxon>
        <taxon>Marchantiales</taxon>
        <taxon>Marchantiaceae</taxon>
        <taxon>Marchantia</taxon>
    </lineage>
</organism>
<feature type="region of interest" description="Disordered" evidence="1">
    <location>
        <begin position="379"/>
        <end position="410"/>
    </location>
</feature>
<evidence type="ECO:0000256" key="1">
    <source>
        <dbReference type="SAM" id="MobiDB-lite"/>
    </source>
</evidence>
<dbReference type="SUPFAM" id="SSF50965">
    <property type="entry name" value="Galactose oxidase, central domain"/>
    <property type="match status" value="1"/>
</dbReference>
<keyword evidence="3" id="KW-1185">Reference proteome</keyword>
<name>A0A176VH63_MARPO</name>